<evidence type="ECO:0000313" key="3">
    <source>
        <dbReference type="Proteomes" id="UP000305848"/>
    </source>
</evidence>
<proteinExistence type="predicted"/>
<evidence type="ECO:0000313" key="2">
    <source>
        <dbReference type="EMBL" id="TKK67152.1"/>
    </source>
</evidence>
<name>A0A4U3KXM5_9BACT</name>
<dbReference type="RefSeq" id="WP_137262582.1">
    <property type="nucleotide sequence ID" value="NZ_SZQL01000012.1"/>
</dbReference>
<dbReference type="InterPro" id="IPR008969">
    <property type="entry name" value="CarboxyPept-like_regulatory"/>
</dbReference>
<dbReference type="Pfam" id="PF18962">
    <property type="entry name" value="Por_Secre_tail"/>
    <property type="match status" value="1"/>
</dbReference>
<feature type="domain" description="Secretion system C-terminal sorting" evidence="1">
    <location>
        <begin position="263"/>
        <end position="342"/>
    </location>
</feature>
<dbReference type="EMBL" id="SZQL01000012">
    <property type="protein sequence ID" value="TKK67152.1"/>
    <property type="molecule type" value="Genomic_DNA"/>
</dbReference>
<sequence>MKRETYVSIPQPCHENWDSMTPQDKGRYCASCAKTVIDFSLMSDAQVLYYLSQSKGRLCGRFSQEQTERPLVPMKREKKMIWWMAAFIPLTLLLNKANGQFKKDKNVKENIVFLNNCWQRTDLVIADKQQVCGIEQSSSNKLITGIIVDENRLPISGASIILKGTMIETVSDTAGKFRLSFATNSSSVTVSISYIGYQTKEIDYTFNNAGEINLNTQSLTLEPTSMGDVVVIAGYAIPHHRVKQTDTLKTTVRKIFHANLFKVYPNPATRGNAIHMEVKNEGHYSIQLLDVHSKLITHSLFDAVKGAKTTTVIIPSTAATGIYFIRLINDDTKQQYTDKIIVE</sequence>
<evidence type="ECO:0000259" key="1">
    <source>
        <dbReference type="Pfam" id="PF18962"/>
    </source>
</evidence>
<gene>
    <name evidence="2" type="ORF">FC093_14795</name>
</gene>
<dbReference type="Proteomes" id="UP000305848">
    <property type="component" value="Unassembled WGS sequence"/>
</dbReference>
<reference evidence="2 3" key="1">
    <citation type="submission" date="2019-05" db="EMBL/GenBank/DDBJ databases">
        <title>Panacibacter sp. strain 17mud1-8 Genome sequencing and assembly.</title>
        <authorList>
            <person name="Chhetri G."/>
        </authorList>
    </citation>
    <scope>NUCLEOTIDE SEQUENCE [LARGE SCALE GENOMIC DNA]</scope>
    <source>
        <strain evidence="2 3">17mud1-8</strain>
    </source>
</reference>
<organism evidence="2 3">
    <name type="scientific">Ilyomonas limi</name>
    <dbReference type="NCBI Taxonomy" id="2575867"/>
    <lineage>
        <taxon>Bacteria</taxon>
        <taxon>Pseudomonadati</taxon>
        <taxon>Bacteroidota</taxon>
        <taxon>Chitinophagia</taxon>
        <taxon>Chitinophagales</taxon>
        <taxon>Chitinophagaceae</taxon>
        <taxon>Ilyomonas</taxon>
    </lineage>
</organism>
<comment type="caution">
    <text evidence="2">The sequence shown here is derived from an EMBL/GenBank/DDBJ whole genome shotgun (WGS) entry which is preliminary data.</text>
</comment>
<dbReference type="AlphaFoldDB" id="A0A4U3KXM5"/>
<dbReference type="InterPro" id="IPR026444">
    <property type="entry name" value="Secre_tail"/>
</dbReference>
<dbReference type="SUPFAM" id="SSF49464">
    <property type="entry name" value="Carboxypeptidase regulatory domain-like"/>
    <property type="match status" value="1"/>
</dbReference>
<dbReference type="Gene3D" id="2.60.40.1120">
    <property type="entry name" value="Carboxypeptidase-like, regulatory domain"/>
    <property type="match status" value="1"/>
</dbReference>
<dbReference type="Pfam" id="PF13715">
    <property type="entry name" value="CarbopepD_reg_2"/>
    <property type="match status" value="1"/>
</dbReference>
<accession>A0A4U3KXM5</accession>
<keyword evidence="3" id="KW-1185">Reference proteome</keyword>
<dbReference type="NCBIfam" id="TIGR04183">
    <property type="entry name" value="Por_Secre_tail"/>
    <property type="match status" value="1"/>
</dbReference>
<protein>
    <submittedName>
        <fullName evidence="2">T9SS type A sorting domain-containing protein</fullName>
    </submittedName>
</protein>
<dbReference type="OrthoDB" id="7432683at2"/>